<organism evidence="2">
    <name type="scientific">marine metagenome</name>
    <dbReference type="NCBI Taxonomy" id="408172"/>
    <lineage>
        <taxon>unclassified sequences</taxon>
        <taxon>metagenomes</taxon>
        <taxon>ecological metagenomes</taxon>
    </lineage>
</organism>
<proteinExistence type="predicted"/>
<protein>
    <submittedName>
        <fullName evidence="2">Uncharacterized protein</fullName>
    </submittedName>
</protein>
<keyword evidence="1" id="KW-0812">Transmembrane</keyword>
<gene>
    <name evidence="2" type="ORF">METZ01_LOCUS382855</name>
</gene>
<feature type="transmembrane region" description="Helical" evidence="1">
    <location>
        <begin position="6"/>
        <end position="26"/>
    </location>
</feature>
<name>A0A382U885_9ZZZZ</name>
<keyword evidence="1" id="KW-0472">Membrane</keyword>
<keyword evidence="1" id="KW-1133">Transmembrane helix</keyword>
<feature type="non-terminal residue" evidence="2">
    <location>
        <position position="47"/>
    </location>
</feature>
<dbReference type="EMBL" id="UINC01141955">
    <property type="protein sequence ID" value="SVD30001.1"/>
    <property type="molecule type" value="Genomic_DNA"/>
</dbReference>
<reference evidence="2" key="1">
    <citation type="submission" date="2018-05" db="EMBL/GenBank/DDBJ databases">
        <authorList>
            <person name="Lanie J.A."/>
            <person name="Ng W.-L."/>
            <person name="Kazmierczak K.M."/>
            <person name="Andrzejewski T.M."/>
            <person name="Davidsen T.M."/>
            <person name="Wayne K.J."/>
            <person name="Tettelin H."/>
            <person name="Glass J.I."/>
            <person name="Rusch D."/>
            <person name="Podicherti R."/>
            <person name="Tsui H.-C.T."/>
            <person name="Winkler M.E."/>
        </authorList>
    </citation>
    <scope>NUCLEOTIDE SEQUENCE</scope>
</reference>
<evidence type="ECO:0000256" key="1">
    <source>
        <dbReference type="SAM" id="Phobius"/>
    </source>
</evidence>
<evidence type="ECO:0000313" key="2">
    <source>
        <dbReference type="EMBL" id="SVD30001.1"/>
    </source>
</evidence>
<sequence>MNNTLNVMGGLIIGSVFFLVTINYMADNIEDFESRPLPNPKKISISS</sequence>
<accession>A0A382U885</accession>
<dbReference type="AlphaFoldDB" id="A0A382U885"/>